<name>A0AA38XJC1_9EURO</name>
<dbReference type="InterPro" id="IPR006674">
    <property type="entry name" value="HD_domain"/>
</dbReference>
<feature type="domain" description="HD/PDEase" evidence="1">
    <location>
        <begin position="35"/>
        <end position="201"/>
    </location>
</feature>
<sequence length="256" mass="28472">MASAQSFFPPLPITGITFPTSPLLESALAYTKEHTSPSIVNHCLRSAAFALLLAPRVESLGDEYIDLELVVYSCIMHDLGLGTTKAFLSPDKRFEVDSANLVRQFLREHDKAKWDKHRLQLSWDAIALHTTRSIAHYKEAEVALVQFGISADFAGPNFPPEGIISIAEYEEIATTFPRLGFKDQLTDIMCGLCRDKPHTTFDNIAGEYGRNFGIDGKGTGREEYTKQWAEGSLVRARVRPLEACEVIERSFSTSAT</sequence>
<organism evidence="2 3">
    <name type="scientific">Cladophialophora chaetospira</name>
    <dbReference type="NCBI Taxonomy" id="386627"/>
    <lineage>
        <taxon>Eukaryota</taxon>
        <taxon>Fungi</taxon>
        <taxon>Dikarya</taxon>
        <taxon>Ascomycota</taxon>
        <taxon>Pezizomycotina</taxon>
        <taxon>Eurotiomycetes</taxon>
        <taxon>Chaetothyriomycetidae</taxon>
        <taxon>Chaetothyriales</taxon>
        <taxon>Herpotrichiellaceae</taxon>
        <taxon>Cladophialophora</taxon>
    </lineage>
</organism>
<dbReference type="EMBL" id="JAPDRK010000003">
    <property type="protein sequence ID" value="KAJ9614066.1"/>
    <property type="molecule type" value="Genomic_DNA"/>
</dbReference>
<comment type="caution">
    <text evidence="2">The sequence shown here is derived from an EMBL/GenBank/DDBJ whole genome shotgun (WGS) entry which is preliminary data.</text>
</comment>
<evidence type="ECO:0000313" key="2">
    <source>
        <dbReference type="EMBL" id="KAJ9614066.1"/>
    </source>
</evidence>
<accession>A0AA38XJC1</accession>
<dbReference type="CDD" id="cd00077">
    <property type="entry name" value="HDc"/>
    <property type="match status" value="1"/>
</dbReference>
<dbReference type="Pfam" id="PF01966">
    <property type="entry name" value="HD"/>
    <property type="match status" value="1"/>
</dbReference>
<keyword evidence="3" id="KW-1185">Reference proteome</keyword>
<dbReference type="PANTHER" id="PTHR35569">
    <property type="entry name" value="CYANAMIDE HYDRATASE DDI2-RELATED"/>
    <property type="match status" value="1"/>
</dbReference>
<dbReference type="Proteomes" id="UP001172673">
    <property type="component" value="Unassembled WGS sequence"/>
</dbReference>
<evidence type="ECO:0000313" key="3">
    <source>
        <dbReference type="Proteomes" id="UP001172673"/>
    </source>
</evidence>
<dbReference type="Gene3D" id="1.10.3210.10">
    <property type="entry name" value="Hypothetical protein af1432"/>
    <property type="match status" value="1"/>
</dbReference>
<dbReference type="SUPFAM" id="SSF109604">
    <property type="entry name" value="HD-domain/PDEase-like"/>
    <property type="match status" value="1"/>
</dbReference>
<gene>
    <name evidence="2" type="ORF">H2200_002202</name>
</gene>
<dbReference type="AlphaFoldDB" id="A0AA38XJC1"/>
<dbReference type="SMART" id="SM00471">
    <property type="entry name" value="HDc"/>
    <property type="match status" value="1"/>
</dbReference>
<evidence type="ECO:0000259" key="1">
    <source>
        <dbReference type="SMART" id="SM00471"/>
    </source>
</evidence>
<protein>
    <recommendedName>
        <fullName evidence="1">HD/PDEase domain-containing protein</fullName>
    </recommendedName>
</protein>
<dbReference type="PANTHER" id="PTHR35569:SF1">
    <property type="entry name" value="CYANAMIDE HYDRATASE DDI2-RELATED"/>
    <property type="match status" value="1"/>
</dbReference>
<dbReference type="InterPro" id="IPR003607">
    <property type="entry name" value="HD/PDEase_dom"/>
</dbReference>
<proteinExistence type="predicted"/>
<reference evidence="2" key="1">
    <citation type="submission" date="2022-10" db="EMBL/GenBank/DDBJ databases">
        <title>Culturing micro-colonial fungi from biological soil crusts in the Mojave desert and describing Neophaeococcomyces mojavensis, and introducing the new genera and species Taxawa tesnikishii.</title>
        <authorList>
            <person name="Kurbessoian T."/>
            <person name="Stajich J.E."/>
        </authorList>
    </citation>
    <scope>NUCLEOTIDE SEQUENCE</scope>
    <source>
        <strain evidence="2">TK_41</strain>
    </source>
</reference>